<evidence type="ECO:0000313" key="4">
    <source>
        <dbReference type="Proteomes" id="UP000237872"/>
    </source>
</evidence>
<dbReference type="InterPro" id="IPR053733">
    <property type="entry name" value="Heme_Transport_Util_sf"/>
</dbReference>
<keyword evidence="5" id="KW-1185">Reference proteome</keyword>
<gene>
    <name evidence="2" type="ORF">ACI6Q5_06065</name>
    <name evidence="3" type="ORF">XcodCFBP4690_13490</name>
</gene>
<proteinExistence type="predicted"/>
<dbReference type="EMBL" id="MDEC01000018">
    <property type="protein sequence ID" value="PPU62732.1"/>
    <property type="molecule type" value="Genomic_DNA"/>
</dbReference>
<organism evidence="3 4">
    <name type="scientific">Xanthomonas codiaei</name>
    <dbReference type="NCBI Taxonomy" id="56463"/>
    <lineage>
        <taxon>Bacteria</taxon>
        <taxon>Pseudomonadati</taxon>
        <taxon>Pseudomonadota</taxon>
        <taxon>Gammaproteobacteria</taxon>
        <taxon>Lysobacterales</taxon>
        <taxon>Lysobacteraceae</taxon>
        <taxon>Xanthomonas</taxon>
    </lineage>
</organism>
<dbReference type="EMBL" id="JBJGBS010000016">
    <property type="protein sequence ID" value="MFO3704547.1"/>
    <property type="molecule type" value="Genomic_DNA"/>
</dbReference>
<dbReference type="SUPFAM" id="SSF144064">
    <property type="entry name" value="Heme iron utilization protein-like"/>
    <property type="match status" value="1"/>
</dbReference>
<comment type="caution">
    <text evidence="3">The sequence shown here is derived from an EMBL/GenBank/DDBJ whole genome shotgun (WGS) entry which is preliminary data.</text>
</comment>
<evidence type="ECO:0000313" key="2">
    <source>
        <dbReference type="EMBL" id="MFO3704547.1"/>
    </source>
</evidence>
<accession>A0A2S7CMK9</accession>
<evidence type="ECO:0000256" key="1">
    <source>
        <dbReference type="SAM" id="MobiDB-lite"/>
    </source>
</evidence>
<dbReference type="Proteomes" id="UP000237872">
    <property type="component" value="Unassembled WGS sequence"/>
</dbReference>
<evidence type="ECO:0000313" key="5">
    <source>
        <dbReference type="Proteomes" id="UP001637990"/>
    </source>
</evidence>
<protein>
    <submittedName>
        <fullName evidence="3">Hemin transport protein</fullName>
    </submittedName>
</protein>
<reference evidence="2 5" key="2">
    <citation type="submission" date="2024-11" db="EMBL/GenBank/DDBJ databases">
        <title>Genome sequencing of Xanthomonas codiaei.</title>
        <authorList>
            <person name="Studholme D.J."/>
        </authorList>
    </citation>
    <scope>NUCLEOTIDE SEQUENCE [LARGE SCALE GENOMIC DNA]</scope>
    <source>
        <strain evidence="2 5">NCPPB 4350</strain>
    </source>
</reference>
<feature type="compositionally biased region" description="Polar residues" evidence="1">
    <location>
        <begin position="8"/>
        <end position="20"/>
    </location>
</feature>
<reference evidence="3 4" key="1">
    <citation type="submission" date="2016-08" db="EMBL/GenBank/DDBJ databases">
        <authorList>
            <person name="Seilhamer J.J."/>
        </authorList>
    </citation>
    <scope>NUCLEOTIDE SEQUENCE [LARGE SCALE GENOMIC DNA]</scope>
    <source>
        <strain evidence="3 4">CFBP4690</strain>
    </source>
</reference>
<feature type="region of interest" description="Disordered" evidence="1">
    <location>
        <begin position="1"/>
        <end position="20"/>
    </location>
</feature>
<dbReference type="AlphaFoldDB" id="A0A2S7CMK9"/>
<evidence type="ECO:0000313" key="3">
    <source>
        <dbReference type="EMBL" id="PPU62732.1"/>
    </source>
</evidence>
<name>A0A2S7CMK9_9XANT</name>
<dbReference type="Gene3D" id="3.40.1570.10">
    <property type="entry name" value="HemS/ChuS/ChuX like domains"/>
    <property type="match status" value="1"/>
</dbReference>
<dbReference type="RefSeq" id="WP_104541517.1">
    <property type="nucleotide sequence ID" value="NZ_JBJGBS010000016.1"/>
</dbReference>
<sequence length="213" mass="22724">MPIARPLPSSSRARATGTTLPRPSQLAALGTVLCLYRPALGHELDGWQHAVEAAACRQLDSDGVREGIWFFDAEGHCCWRLYLLPDSDFLDWDRLVSRLPPLSMDAQATGPGMGLGERLWRRLAGRMRGETWRLSALRLSAGSGRAPPLAASLATVSALGAVVAARVAHDEGIEARVAVDDCCCARAAALRSGPTTAGSDPAAMTSALLRLRR</sequence>
<dbReference type="OrthoDB" id="5957605at2"/>
<dbReference type="Proteomes" id="UP001637990">
    <property type="component" value="Unassembled WGS sequence"/>
</dbReference>